<gene>
    <name evidence="2" type="ORF">LCGC14_1479110</name>
</gene>
<sequence length="120" mass="13527">MDAEKRKLSDRLFWMSFFVLSLSCLLQVFDWARGRAWAASFGTLLFVTPLSIVVSIFGFINIARPPNGLTPRHRLLQYGATVVGLAIFLTCVNLWLSFMSAKGWIELPIVIRIGEQPGRP</sequence>
<organism evidence="2">
    <name type="scientific">marine sediment metagenome</name>
    <dbReference type="NCBI Taxonomy" id="412755"/>
    <lineage>
        <taxon>unclassified sequences</taxon>
        <taxon>metagenomes</taxon>
        <taxon>ecological metagenomes</taxon>
    </lineage>
</organism>
<keyword evidence="1" id="KW-0812">Transmembrane</keyword>
<protein>
    <submittedName>
        <fullName evidence="2">Uncharacterized protein</fullName>
    </submittedName>
</protein>
<dbReference type="EMBL" id="LAZR01010490">
    <property type="protein sequence ID" value="KKM66643.1"/>
    <property type="molecule type" value="Genomic_DNA"/>
</dbReference>
<name>A0A0F9JAP0_9ZZZZ</name>
<evidence type="ECO:0000256" key="1">
    <source>
        <dbReference type="SAM" id="Phobius"/>
    </source>
</evidence>
<dbReference type="PROSITE" id="PS51257">
    <property type="entry name" value="PROKAR_LIPOPROTEIN"/>
    <property type="match status" value="1"/>
</dbReference>
<reference evidence="2" key="1">
    <citation type="journal article" date="2015" name="Nature">
        <title>Complex archaea that bridge the gap between prokaryotes and eukaryotes.</title>
        <authorList>
            <person name="Spang A."/>
            <person name="Saw J.H."/>
            <person name="Jorgensen S.L."/>
            <person name="Zaremba-Niedzwiedzka K."/>
            <person name="Martijn J."/>
            <person name="Lind A.E."/>
            <person name="van Eijk R."/>
            <person name="Schleper C."/>
            <person name="Guy L."/>
            <person name="Ettema T.J."/>
        </authorList>
    </citation>
    <scope>NUCLEOTIDE SEQUENCE</scope>
</reference>
<feature type="transmembrane region" description="Helical" evidence="1">
    <location>
        <begin position="41"/>
        <end position="63"/>
    </location>
</feature>
<proteinExistence type="predicted"/>
<keyword evidence="1" id="KW-1133">Transmembrane helix</keyword>
<evidence type="ECO:0000313" key="2">
    <source>
        <dbReference type="EMBL" id="KKM66643.1"/>
    </source>
</evidence>
<feature type="transmembrane region" description="Helical" evidence="1">
    <location>
        <begin position="12"/>
        <end position="29"/>
    </location>
</feature>
<keyword evidence="1" id="KW-0472">Membrane</keyword>
<accession>A0A0F9JAP0</accession>
<comment type="caution">
    <text evidence="2">The sequence shown here is derived from an EMBL/GenBank/DDBJ whole genome shotgun (WGS) entry which is preliminary data.</text>
</comment>
<dbReference type="AlphaFoldDB" id="A0A0F9JAP0"/>
<feature type="transmembrane region" description="Helical" evidence="1">
    <location>
        <begin position="75"/>
        <end position="98"/>
    </location>
</feature>